<dbReference type="EMBL" id="WMEY01000005">
    <property type="protein sequence ID" value="MYL64948.1"/>
    <property type="molecule type" value="Genomic_DNA"/>
</dbReference>
<organism evidence="2 3">
    <name type="scientific">Guptibacillus hwajinpoensis</name>
    <dbReference type="NCBI Taxonomy" id="208199"/>
    <lineage>
        <taxon>Bacteria</taxon>
        <taxon>Bacillati</taxon>
        <taxon>Bacillota</taxon>
        <taxon>Bacilli</taxon>
        <taxon>Bacillales</taxon>
        <taxon>Guptibacillaceae</taxon>
        <taxon>Guptibacillus</taxon>
    </lineage>
</organism>
<reference evidence="2 3" key="1">
    <citation type="submission" date="2019-11" db="EMBL/GenBank/DDBJ databases">
        <title>Genome sequences of 17 halophilic strains isolated from different environments.</title>
        <authorList>
            <person name="Furrow R.E."/>
        </authorList>
    </citation>
    <scope>NUCLEOTIDE SEQUENCE [LARGE SCALE GENOMIC DNA]</scope>
    <source>
        <strain evidence="2 3">22506_14_FS</strain>
    </source>
</reference>
<dbReference type="AlphaFoldDB" id="A0A845F2H1"/>
<dbReference type="Proteomes" id="UP000447833">
    <property type="component" value="Unassembled WGS sequence"/>
</dbReference>
<evidence type="ECO:0000313" key="3">
    <source>
        <dbReference type="Proteomes" id="UP000447833"/>
    </source>
</evidence>
<comment type="caution">
    <text evidence="2">The sequence shown here is derived from an EMBL/GenBank/DDBJ whole genome shotgun (WGS) entry which is preliminary data.</text>
</comment>
<evidence type="ECO:0000259" key="1">
    <source>
        <dbReference type="Pfam" id="PF09968"/>
    </source>
</evidence>
<dbReference type="Pfam" id="PF09968">
    <property type="entry name" value="DUF2202"/>
    <property type="match status" value="1"/>
</dbReference>
<protein>
    <submittedName>
        <fullName evidence="2">DUF2202 domain-containing protein</fullName>
    </submittedName>
</protein>
<proteinExistence type="predicted"/>
<dbReference type="InterPro" id="IPR012347">
    <property type="entry name" value="Ferritin-like"/>
</dbReference>
<dbReference type="InterPro" id="IPR019243">
    <property type="entry name" value="DUF2202"/>
</dbReference>
<feature type="domain" description="DUF2202" evidence="1">
    <location>
        <begin position="50"/>
        <end position="128"/>
    </location>
</feature>
<name>A0A845F2H1_9BACL</name>
<dbReference type="Gene3D" id="1.20.1260.10">
    <property type="match status" value="1"/>
</dbReference>
<sequence>MSKVKKIAIVAIISFIFFNFNLLEVNAEALPENYGAKGALQDSSITLEEALTYALEDEYLAQARYDDIIKEYGEIRPFTQIKVAEQRHITALLPLFTRYNISVPENKASQYTTTPKTLKEAFEAGVQGEIDNIAMYQKLADLPDLPQDVQTVMVRLGDASKNHLAAFKKGLSQYQ</sequence>
<gene>
    <name evidence="2" type="ORF">GLW07_16435</name>
</gene>
<accession>A0A845F2H1</accession>
<dbReference type="InterPro" id="IPR009078">
    <property type="entry name" value="Ferritin-like_SF"/>
</dbReference>
<dbReference type="SUPFAM" id="SSF47240">
    <property type="entry name" value="Ferritin-like"/>
    <property type="match status" value="1"/>
</dbReference>
<evidence type="ECO:0000313" key="2">
    <source>
        <dbReference type="EMBL" id="MYL64948.1"/>
    </source>
</evidence>
<dbReference type="CDD" id="cd01048">
    <property type="entry name" value="Ferritin_like_AB2"/>
    <property type="match status" value="1"/>
</dbReference>